<feature type="transmembrane region" description="Helical" evidence="1">
    <location>
        <begin position="189"/>
        <end position="211"/>
    </location>
</feature>
<dbReference type="EMBL" id="CP015596">
    <property type="protein sequence ID" value="ANE80321.1"/>
    <property type="molecule type" value="Genomic_DNA"/>
</dbReference>
<accession>A0A172UMN5</accession>
<sequence>MTSEVAVQVPTARGRTVIDNRVRQQLIERAVLRVPGVVPRRTLVPGRPLPVIAIGGDRGAEAVAIQIAASWPVATADVLTAVRAAVADELSTTLAERPERIDVTITRVESDRTPAQVADAYAAEPAPAPQPGEHRRFAPRPAALASYGGVLFALVLIAAGVVAVRDAMTPDDPWIAAALGRLADAHWQWWVWPAAGAAAVLGLALLVASVAPRRRTHEYIGDHVWVPRDRGADWPGAGHVVQGRDSRGDDR</sequence>
<protein>
    <recommendedName>
        <fullName evidence="4">Asp23/Gls24 family envelope stress response protein</fullName>
    </recommendedName>
</protein>
<dbReference type="AlphaFoldDB" id="A0A172UMN5"/>
<dbReference type="KEGG" id="madi:A7U43_14270"/>
<keyword evidence="1" id="KW-0812">Transmembrane</keyword>
<evidence type="ECO:0008006" key="4">
    <source>
        <dbReference type="Google" id="ProtNLM"/>
    </source>
</evidence>
<dbReference type="OrthoDB" id="4728996at2"/>
<keyword evidence="1" id="KW-0472">Membrane</keyword>
<gene>
    <name evidence="2" type="ORF">A7U43_14270</name>
</gene>
<evidence type="ECO:0000313" key="2">
    <source>
        <dbReference type="EMBL" id="ANE80321.1"/>
    </source>
</evidence>
<keyword evidence="3" id="KW-1185">Reference proteome</keyword>
<feature type="transmembrane region" description="Helical" evidence="1">
    <location>
        <begin position="144"/>
        <end position="164"/>
    </location>
</feature>
<keyword evidence="1" id="KW-1133">Transmembrane helix</keyword>
<organism evidence="2 3">
    <name type="scientific">Mycobacterium adipatum</name>
    <dbReference type="NCBI Taxonomy" id="1682113"/>
    <lineage>
        <taxon>Bacteria</taxon>
        <taxon>Bacillati</taxon>
        <taxon>Actinomycetota</taxon>
        <taxon>Actinomycetes</taxon>
        <taxon>Mycobacteriales</taxon>
        <taxon>Mycobacteriaceae</taxon>
        <taxon>Mycobacterium</taxon>
    </lineage>
</organism>
<name>A0A172UMN5_9MYCO</name>
<evidence type="ECO:0000256" key="1">
    <source>
        <dbReference type="SAM" id="Phobius"/>
    </source>
</evidence>
<evidence type="ECO:0000313" key="3">
    <source>
        <dbReference type="Proteomes" id="UP000077143"/>
    </source>
</evidence>
<dbReference type="Proteomes" id="UP000077143">
    <property type="component" value="Chromosome"/>
</dbReference>
<dbReference type="STRING" id="1682113.A7U43_14270"/>
<reference evidence="2 3" key="1">
    <citation type="submission" date="2016-05" db="EMBL/GenBank/DDBJ databases">
        <title>Complete genome sequence of a phthalic acid esters degrading Mycobacterium sp. YC-RL4.</title>
        <authorList>
            <person name="Ren L."/>
            <person name="Fan S."/>
            <person name="Ruth N."/>
            <person name="Jia Y."/>
            <person name="Wang J."/>
            <person name="Qiao C."/>
        </authorList>
    </citation>
    <scope>NUCLEOTIDE SEQUENCE [LARGE SCALE GENOMIC DNA]</scope>
    <source>
        <strain evidence="2 3">YC-RL4</strain>
    </source>
</reference>
<proteinExistence type="predicted"/>
<dbReference type="RefSeq" id="WP_067996309.1">
    <property type="nucleotide sequence ID" value="NZ_CP015596.1"/>
</dbReference>